<feature type="compositionally biased region" description="Low complexity" evidence="1">
    <location>
        <begin position="60"/>
        <end position="69"/>
    </location>
</feature>
<dbReference type="HOGENOM" id="CLU_2529886_0_0_1"/>
<feature type="compositionally biased region" description="Polar residues" evidence="1">
    <location>
        <begin position="8"/>
        <end position="18"/>
    </location>
</feature>
<dbReference type="Proteomes" id="UP000000304">
    <property type="component" value="Chromosome 2R"/>
</dbReference>
<evidence type="ECO:0000313" key="2">
    <source>
        <dbReference type="EMBL" id="EDX08298.1"/>
    </source>
</evidence>
<feature type="region of interest" description="Disordered" evidence="1">
    <location>
        <begin position="1"/>
        <end position="84"/>
    </location>
</feature>
<accession>B4QI44</accession>
<reference evidence="2 3" key="1">
    <citation type="journal article" date="2007" name="Nature">
        <title>Evolution of genes and genomes on the Drosophila phylogeny.</title>
        <authorList>
            <consortium name="Drosophila 12 Genomes Consortium"/>
            <person name="Clark A.G."/>
            <person name="Eisen M.B."/>
            <person name="Smith D.R."/>
            <person name="Bergman C.M."/>
            <person name="Oliver B."/>
            <person name="Markow T.A."/>
            <person name="Kaufman T.C."/>
            <person name="Kellis M."/>
            <person name="Gelbart W."/>
            <person name="Iyer V.N."/>
            <person name="Pollard D.A."/>
            <person name="Sackton T.B."/>
            <person name="Larracuente A.M."/>
            <person name="Singh N.D."/>
            <person name="Abad J.P."/>
            <person name="Abt D.N."/>
            <person name="Adryan B."/>
            <person name="Aguade M."/>
            <person name="Akashi H."/>
            <person name="Anderson W.W."/>
            <person name="Aquadro C.F."/>
            <person name="Ardell D.H."/>
            <person name="Arguello R."/>
            <person name="Artieri C.G."/>
            <person name="Barbash D.A."/>
            <person name="Barker D."/>
            <person name="Barsanti P."/>
            <person name="Batterham P."/>
            <person name="Batzoglou S."/>
            <person name="Begun D."/>
            <person name="Bhutkar A."/>
            <person name="Blanco E."/>
            <person name="Bosak S.A."/>
            <person name="Bradley R.K."/>
            <person name="Brand A.D."/>
            <person name="Brent M.R."/>
            <person name="Brooks A.N."/>
            <person name="Brown R.H."/>
            <person name="Butlin R.K."/>
            <person name="Caggese C."/>
            <person name="Calvi B.R."/>
            <person name="Bernardo de Carvalho A."/>
            <person name="Caspi A."/>
            <person name="Castrezana S."/>
            <person name="Celniker S.E."/>
            <person name="Chang J.L."/>
            <person name="Chapple C."/>
            <person name="Chatterji S."/>
            <person name="Chinwalla A."/>
            <person name="Civetta A."/>
            <person name="Clifton S.W."/>
            <person name="Comeron J.M."/>
            <person name="Costello J.C."/>
            <person name="Coyne J.A."/>
            <person name="Daub J."/>
            <person name="David R.G."/>
            <person name="Delcher A.L."/>
            <person name="Delehaunty K."/>
            <person name="Do C.B."/>
            <person name="Ebling H."/>
            <person name="Edwards K."/>
            <person name="Eickbush T."/>
            <person name="Evans J.D."/>
            <person name="Filipski A."/>
            <person name="Findeiss S."/>
            <person name="Freyhult E."/>
            <person name="Fulton L."/>
            <person name="Fulton R."/>
            <person name="Garcia A.C."/>
            <person name="Gardiner A."/>
            <person name="Garfield D.A."/>
            <person name="Garvin B.E."/>
            <person name="Gibson G."/>
            <person name="Gilbert D."/>
            <person name="Gnerre S."/>
            <person name="Godfrey J."/>
            <person name="Good R."/>
            <person name="Gotea V."/>
            <person name="Gravely B."/>
            <person name="Greenberg A.J."/>
            <person name="Griffiths-Jones S."/>
            <person name="Gross S."/>
            <person name="Guigo R."/>
            <person name="Gustafson E.A."/>
            <person name="Haerty W."/>
            <person name="Hahn M.W."/>
            <person name="Halligan D.L."/>
            <person name="Halpern A.L."/>
            <person name="Halter G.M."/>
            <person name="Han M.V."/>
            <person name="Heger A."/>
            <person name="Hillier L."/>
            <person name="Hinrichs A.S."/>
            <person name="Holmes I."/>
            <person name="Hoskins R.A."/>
            <person name="Hubisz M.J."/>
            <person name="Hultmark D."/>
            <person name="Huntley M.A."/>
            <person name="Jaffe D.B."/>
            <person name="Jagadeeshan S."/>
            <person name="Jeck W.R."/>
            <person name="Johnson J."/>
            <person name="Jones C.D."/>
            <person name="Jordan W.C."/>
            <person name="Karpen G.H."/>
            <person name="Kataoka E."/>
            <person name="Keightley P.D."/>
            <person name="Kheradpour P."/>
            <person name="Kirkness E.F."/>
            <person name="Koerich L.B."/>
            <person name="Kristiansen K."/>
            <person name="Kudrna D."/>
            <person name="Kulathinal R.J."/>
            <person name="Kumar S."/>
            <person name="Kwok R."/>
            <person name="Lander E."/>
            <person name="Langley C.H."/>
            <person name="Lapoint R."/>
            <person name="Lazzaro B.P."/>
            <person name="Lee S.J."/>
            <person name="Levesque L."/>
            <person name="Li R."/>
            <person name="Lin C.F."/>
            <person name="Lin M.F."/>
            <person name="Lindblad-Toh K."/>
            <person name="Llopart A."/>
            <person name="Long M."/>
            <person name="Low L."/>
            <person name="Lozovsky E."/>
            <person name="Lu J."/>
            <person name="Luo M."/>
            <person name="Machado C.A."/>
            <person name="Makalowski W."/>
            <person name="Marzo M."/>
            <person name="Matsuda M."/>
            <person name="Matzkin L."/>
            <person name="McAllister B."/>
            <person name="McBride C.S."/>
            <person name="McKernan B."/>
            <person name="McKernan K."/>
            <person name="Mendez-Lago M."/>
            <person name="Minx P."/>
            <person name="Mollenhauer M.U."/>
            <person name="Montooth K."/>
            <person name="Mount S.M."/>
            <person name="Mu X."/>
            <person name="Myers E."/>
            <person name="Negre B."/>
            <person name="Newfeld S."/>
            <person name="Nielsen R."/>
            <person name="Noor M.A."/>
            <person name="O'Grady P."/>
            <person name="Pachter L."/>
            <person name="Papaceit M."/>
            <person name="Parisi M.J."/>
            <person name="Parisi M."/>
            <person name="Parts L."/>
            <person name="Pedersen J.S."/>
            <person name="Pesole G."/>
            <person name="Phillippy A.M."/>
            <person name="Ponting C.P."/>
            <person name="Pop M."/>
            <person name="Porcelli D."/>
            <person name="Powell J.R."/>
            <person name="Prohaska S."/>
            <person name="Pruitt K."/>
            <person name="Puig M."/>
            <person name="Quesneville H."/>
            <person name="Ram K.R."/>
            <person name="Rand D."/>
            <person name="Rasmussen M.D."/>
            <person name="Reed L.K."/>
            <person name="Reenan R."/>
            <person name="Reily A."/>
            <person name="Remington K.A."/>
            <person name="Rieger T.T."/>
            <person name="Ritchie M.G."/>
            <person name="Robin C."/>
            <person name="Rogers Y.H."/>
            <person name="Rohde C."/>
            <person name="Rozas J."/>
            <person name="Rubenfield M.J."/>
            <person name="Ruiz A."/>
            <person name="Russo S."/>
            <person name="Salzberg S.L."/>
            <person name="Sanchez-Gracia A."/>
            <person name="Saranga D.J."/>
            <person name="Sato H."/>
            <person name="Schaeffer S.W."/>
            <person name="Schatz M.C."/>
            <person name="Schlenke T."/>
            <person name="Schwartz R."/>
            <person name="Segarra C."/>
            <person name="Singh R.S."/>
            <person name="Sirot L."/>
            <person name="Sirota M."/>
            <person name="Sisneros N.B."/>
            <person name="Smith C.D."/>
            <person name="Smith T.F."/>
            <person name="Spieth J."/>
            <person name="Stage D.E."/>
            <person name="Stark A."/>
            <person name="Stephan W."/>
            <person name="Strausberg R.L."/>
            <person name="Strempel S."/>
            <person name="Sturgill D."/>
            <person name="Sutton G."/>
            <person name="Sutton G.G."/>
            <person name="Tao W."/>
            <person name="Teichmann S."/>
            <person name="Tobari Y.N."/>
            <person name="Tomimura Y."/>
            <person name="Tsolas J.M."/>
            <person name="Valente V.L."/>
            <person name="Venter E."/>
            <person name="Venter J.C."/>
            <person name="Vicario S."/>
            <person name="Vieira F.G."/>
            <person name="Vilella A.J."/>
            <person name="Villasante A."/>
            <person name="Walenz B."/>
            <person name="Wang J."/>
            <person name="Wasserman M."/>
            <person name="Watts T."/>
            <person name="Wilson D."/>
            <person name="Wilson R.K."/>
            <person name="Wing R.A."/>
            <person name="Wolfner M.F."/>
            <person name="Wong A."/>
            <person name="Wong G.K."/>
            <person name="Wu C.I."/>
            <person name="Wu G."/>
            <person name="Yamamoto D."/>
            <person name="Yang H.P."/>
            <person name="Yang S.P."/>
            <person name="Yorke J.A."/>
            <person name="Yoshida K."/>
            <person name="Zdobnov E."/>
            <person name="Zhang P."/>
            <person name="Zhang Y."/>
            <person name="Zimin A.V."/>
            <person name="Baldwin J."/>
            <person name="Abdouelleil A."/>
            <person name="Abdulkadir J."/>
            <person name="Abebe A."/>
            <person name="Abera B."/>
            <person name="Abreu J."/>
            <person name="Acer S.C."/>
            <person name="Aftuck L."/>
            <person name="Alexander A."/>
            <person name="An P."/>
            <person name="Anderson E."/>
            <person name="Anderson S."/>
            <person name="Arachi H."/>
            <person name="Azer M."/>
            <person name="Bachantsang P."/>
            <person name="Barry A."/>
            <person name="Bayul T."/>
            <person name="Berlin A."/>
            <person name="Bessette D."/>
            <person name="Bloom T."/>
            <person name="Blye J."/>
            <person name="Boguslavskiy L."/>
            <person name="Bonnet C."/>
            <person name="Boukhgalter B."/>
            <person name="Bourzgui I."/>
            <person name="Brown A."/>
            <person name="Cahill P."/>
            <person name="Channer S."/>
            <person name="Cheshatsang Y."/>
            <person name="Chuda L."/>
            <person name="Citroen M."/>
            <person name="Collymore A."/>
            <person name="Cooke P."/>
            <person name="Costello M."/>
            <person name="D'Aco K."/>
            <person name="Daza R."/>
            <person name="De Haan G."/>
            <person name="DeGray S."/>
            <person name="DeMaso C."/>
            <person name="Dhargay N."/>
            <person name="Dooley K."/>
            <person name="Dooley E."/>
            <person name="Doricent M."/>
            <person name="Dorje P."/>
            <person name="Dorjee K."/>
            <person name="Dupes A."/>
            <person name="Elong R."/>
            <person name="Falk J."/>
            <person name="Farina A."/>
            <person name="Faro S."/>
            <person name="Ferguson D."/>
            <person name="Fisher S."/>
            <person name="Foley C.D."/>
            <person name="Franke A."/>
            <person name="Friedrich D."/>
            <person name="Gadbois L."/>
            <person name="Gearin G."/>
            <person name="Gearin C.R."/>
            <person name="Giannoukos G."/>
            <person name="Goode T."/>
            <person name="Graham J."/>
            <person name="Grandbois E."/>
            <person name="Grewal S."/>
            <person name="Gyaltsen K."/>
            <person name="Hafez N."/>
            <person name="Hagos B."/>
            <person name="Hall J."/>
            <person name="Henson C."/>
            <person name="Hollinger A."/>
            <person name="Honan T."/>
            <person name="Huard M.D."/>
            <person name="Hughes L."/>
            <person name="Hurhula B."/>
            <person name="Husby M.E."/>
            <person name="Kamat A."/>
            <person name="Kanga B."/>
            <person name="Kashin S."/>
            <person name="Khazanovich D."/>
            <person name="Kisner P."/>
            <person name="Lance K."/>
            <person name="Lara M."/>
            <person name="Lee W."/>
            <person name="Lennon N."/>
            <person name="Letendre F."/>
            <person name="LeVine R."/>
            <person name="Lipovsky A."/>
            <person name="Liu X."/>
            <person name="Liu J."/>
            <person name="Liu S."/>
            <person name="Lokyitsang T."/>
            <person name="Lokyitsang Y."/>
            <person name="Lubonja R."/>
            <person name="Lui A."/>
            <person name="MacDonald P."/>
            <person name="Magnisalis V."/>
            <person name="Maru K."/>
            <person name="Matthews C."/>
            <person name="McCusker W."/>
            <person name="McDonough S."/>
            <person name="Mehta T."/>
            <person name="Meldrim J."/>
            <person name="Meneus L."/>
            <person name="Mihai O."/>
            <person name="Mihalev A."/>
            <person name="Mihova T."/>
            <person name="Mittelman R."/>
            <person name="Mlenga V."/>
            <person name="Montmayeur A."/>
            <person name="Mulrain L."/>
            <person name="Navidi A."/>
            <person name="Naylor J."/>
            <person name="Negash T."/>
            <person name="Nguyen T."/>
            <person name="Nguyen N."/>
            <person name="Nicol R."/>
            <person name="Norbu C."/>
            <person name="Norbu N."/>
            <person name="Novod N."/>
            <person name="O'Neill B."/>
            <person name="Osman S."/>
            <person name="Markiewicz E."/>
            <person name="Oyono O.L."/>
            <person name="Patti C."/>
            <person name="Phunkhang P."/>
            <person name="Pierre F."/>
            <person name="Priest M."/>
            <person name="Raghuraman S."/>
            <person name="Rege F."/>
            <person name="Reyes R."/>
            <person name="Rise C."/>
            <person name="Rogov P."/>
            <person name="Ross K."/>
            <person name="Ryan E."/>
            <person name="Settipalli S."/>
            <person name="Shea T."/>
            <person name="Sherpa N."/>
            <person name="Shi L."/>
            <person name="Shih D."/>
            <person name="Sparrow T."/>
            <person name="Spaulding J."/>
            <person name="Stalker J."/>
            <person name="Stange-Thomann N."/>
            <person name="Stavropoulos S."/>
            <person name="Stone C."/>
            <person name="Strader C."/>
            <person name="Tesfaye S."/>
            <person name="Thomson T."/>
            <person name="Thoulutsang Y."/>
            <person name="Thoulutsang D."/>
            <person name="Topham K."/>
            <person name="Topping I."/>
            <person name="Tsamla T."/>
            <person name="Vassiliev H."/>
            <person name="Vo A."/>
            <person name="Wangchuk T."/>
            <person name="Wangdi T."/>
            <person name="Weiand M."/>
            <person name="Wilkinson J."/>
            <person name="Wilson A."/>
            <person name="Yadav S."/>
            <person name="Young G."/>
            <person name="Yu Q."/>
            <person name="Zembek L."/>
            <person name="Zhong D."/>
            <person name="Zimmer A."/>
            <person name="Zwirko Z."/>
            <person name="Jaffe D.B."/>
            <person name="Alvarez P."/>
            <person name="Brockman W."/>
            <person name="Butler J."/>
            <person name="Chin C."/>
            <person name="Gnerre S."/>
            <person name="Grabherr M."/>
            <person name="Kleber M."/>
            <person name="Mauceli E."/>
            <person name="MacCallum I."/>
        </authorList>
    </citation>
    <scope>NUCLEOTIDE SEQUENCE [LARGE SCALE GENOMIC DNA]</scope>
    <source>
        <strain evidence="3">white501</strain>
    </source>
</reference>
<name>B4QI44_DROSI</name>
<dbReference type="EMBL" id="CM000362">
    <property type="protein sequence ID" value="EDX08298.1"/>
    <property type="molecule type" value="Genomic_DNA"/>
</dbReference>
<keyword evidence="3" id="KW-1185">Reference proteome</keyword>
<evidence type="ECO:0000313" key="3">
    <source>
        <dbReference type="Proteomes" id="UP000000304"/>
    </source>
</evidence>
<organism evidence="2 3">
    <name type="scientific">Drosophila simulans</name>
    <name type="common">Fruit fly</name>
    <dbReference type="NCBI Taxonomy" id="7240"/>
    <lineage>
        <taxon>Eukaryota</taxon>
        <taxon>Metazoa</taxon>
        <taxon>Ecdysozoa</taxon>
        <taxon>Arthropoda</taxon>
        <taxon>Hexapoda</taxon>
        <taxon>Insecta</taxon>
        <taxon>Pterygota</taxon>
        <taxon>Neoptera</taxon>
        <taxon>Endopterygota</taxon>
        <taxon>Diptera</taxon>
        <taxon>Brachycera</taxon>
        <taxon>Muscomorpha</taxon>
        <taxon>Ephydroidea</taxon>
        <taxon>Drosophilidae</taxon>
        <taxon>Drosophila</taxon>
        <taxon>Sophophora</taxon>
    </lineage>
</organism>
<protein>
    <submittedName>
        <fullName evidence="2">GD11730</fullName>
    </submittedName>
</protein>
<feature type="compositionally biased region" description="Basic and acidic residues" evidence="1">
    <location>
        <begin position="70"/>
        <end position="84"/>
    </location>
</feature>
<proteinExistence type="predicted"/>
<dbReference type="AlphaFoldDB" id="B4QI44"/>
<gene>
    <name evidence="2" type="primary">Dsim\GD11730</name>
    <name evidence="2" type="ORF">Dsim_GD11730</name>
</gene>
<evidence type="ECO:0000256" key="1">
    <source>
        <dbReference type="SAM" id="MobiDB-lite"/>
    </source>
</evidence>
<feature type="compositionally biased region" description="Low complexity" evidence="1">
    <location>
        <begin position="34"/>
        <end position="48"/>
    </location>
</feature>
<sequence>MTEGHMANNRNNSKQTIRTRPKLTGQAENGVRWSAGFLASSASTAAAARENQNPPPPDVIPADAAASAIEWKRDGKTSERAGRR</sequence>